<name>A0A8J8NLL3_HALGN</name>
<protein>
    <recommendedName>
        <fullName evidence="4">EF-hand domain-containing protein</fullName>
    </recommendedName>
</protein>
<proteinExistence type="predicted"/>
<dbReference type="PROSITE" id="PS00018">
    <property type="entry name" value="EF_HAND_1"/>
    <property type="match status" value="1"/>
</dbReference>
<evidence type="ECO:0000313" key="2">
    <source>
        <dbReference type="EMBL" id="TNV77472.1"/>
    </source>
</evidence>
<dbReference type="InterPro" id="IPR018247">
    <property type="entry name" value="EF_Hand_1_Ca_BS"/>
</dbReference>
<feature type="compositionally biased region" description="Polar residues" evidence="1">
    <location>
        <begin position="46"/>
        <end position="64"/>
    </location>
</feature>
<gene>
    <name evidence="2" type="ORF">FGO68_gene5602</name>
</gene>
<dbReference type="EMBL" id="RRYP01011850">
    <property type="protein sequence ID" value="TNV77472.1"/>
    <property type="molecule type" value="Genomic_DNA"/>
</dbReference>
<evidence type="ECO:0008006" key="4">
    <source>
        <dbReference type="Google" id="ProtNLM"/>
    </source>
</evidence>
<comment type="caution">
    <text evidence="2">The sequence shown here is derived from an EMBL/GenBank/DDBJ whole genome shotgun (WGS) entry which is preliminary data.</text>
</comment>
<dbReference type="OrthoDB" id="325227at2759"/>
<feature type="region of interest" description="Disordered" evidence="1">
    <location>
        <begin position="34"/>
        <end position="64"/>
    </location>
</feature>
<evidence type="ECO:0000256" key="1">
    <source>
        <dbReference type="SAM" id="MobiDB-lite"/>
    </source>
</evidence>
<evidence type="ECO:0000313" key="3">
    <source>
        <dbReference type="Proteomes" id="UP000785679"/>
    </source>
</evidence>
<reference evidence="2" key="1">
    <citation type="submission" date="2019-06" db="EMBL/GenBank/DDBJ databases">
        <authorList>
            <person name="Zheng W."/>
        </authorList>
    </citation>
    <scope>NUCLEOTIDE SEQUENCE</scope>
    <source>
        <strain evidence="2">QDHG01</strain>
    </source>
</reference>
<dbReference type="AlphaFoldDB" id="A0A8J8NLL3"/>
<accession>A0A8J8NLL3</accession>
<dbReference type="Proteomes" id="UP000785679">
    <property type="component" value="Unassembled WGS sequence"/>
</dbReference>
<keyword evidence="3" id="KW-1185">Reference proteome</keyword>
<sequence>MLSLVQDKSVQLLETIIERLERFDQLQKRPRVFAKPHGSEDDDAHSSGSQDGHATEDGSPTSAADKTQKLKQLGYELVDIGLHTSQLTLELVQQSSPYQHIQERITTLEQQVAEGKVQLYKFISDKVVTPLSSNLYVIYDKSSHVLSFLMEVLLEHQQKVRDYLARNYENVTVLIRDNWMRLDFNKDGHVSIEDIKKGAHELLEFLKNFDYLTAATEIKSSLYQEAIKYMKKEVSAEGGAVEMKQLHSYTDDSQ</sequence>
<organism evidence="2 3">
    <name type="scientific">Halteria grandinella</name>
    <dbReference type="NCBI Taxonomy" id="5974"/>
    <lineage>
        <taxon>Eukaryota</taxon>
        <taxon>Sar</taxon>
        <taxon>Alveolata</taxon>
        <taxon>Ciliophora</taxon>
        <taxon>Intramacronucleata</taxon>
        <taxon>Spirotrichea</taxon>
        <taxon>Stichotrichia</taxon>
        <taxon>Sporadotrichida</taxon>
        <taxon>Halteriidae</taxon>
        <taxon>Halteria</taxon>
    </lineage>
</organism>